<protein>
    <submittedName>
        <fullName evidence="2">Uncharacterized protein</fullName>
    </submittedName>
</protein>
<dbReference type="PANTHER" id="PTHR35692:SF1">
    <property type="entry name" value="F26F24.11"/>
    <property type="match status" value="1"/>
</dbReference>
<feature type="region of interest" description="Disordered" evidence="1">
    <location>
        <begin position="58"/>
        <end position="168"/>
    </location>
</feature>
<evidence type="ECO:0000256" key="1">
    <source>
        <dbReference type="SAM" id="MobiDB-lite"/>
    </source>
</evidence>
<feature type="compositionally biased region" description="Low complexity" evidence="1">
    <location>
        <begin position="123"/>
        <end position="137"/>
    </location>
</feature>
<organism evidence="2 3">
    <name type="scientific">Cuscuta australis</name>
    <dbReference type="NCBI Taxonomy" id="267555"/>
    <lineage>
        <taxon>Eukaryota</taxon>
        <taxon>Viridiplantae</taxon>
        <taxon>Streptophyta</taxon>
        <taxon>Embryophyta</taxon>
        <taxon>Tracheophyta</taxon>
        <taxon>Spermatophyta</taxon>
        <taxon>Magnoliopsida</taxon>
        <taxon>eudicotyledons</taxon>
        <taxon>Gunneridae</taxon>
        <taxon>Pentapetalae</taxon>
        <taxon>asterids</taxon>
        <taxon>lamiids</taxon>
        <taxon>Solanales</taxon>
        <taxon>Convolvulaceae</taxon>
        <taxon>Cuscuteae</taxon>
        <taxon>Cuscuta</taxon>
        <taxon>Cuscuta subgen. Grammica</taxon>
        <taxon>Cuscuta sect. Cleistogrammica</taxon>
    </lineage>
</organism>
<proteinExistence type="predicted"/>
<dbReference type="AlphaFoldDB" id="A0A328DP06"/>
<name>A0A328DP06_9ASTE</name>
<dbReference type="InterPro" id="IPR018247">
    <property type="entry name" value="EF_Hand_1_Ca_BS"/>
</dbReference>
<accession>A0A328DP06</accession>
<feature type="compositionally biased region" description="Basic and acidic residues" evidence="1">
    <location>
        <begin position="88"/>
        <end position="101"/>
    </location>
</feature>
<dbReference type="Proteomes" id="UP000249390">
    <property type="component" value="Unassembled WGS sequence"/>
</dbReference>
<dbReference type="PANTHER" id="PTHR35692">
    <property type="entry name" value="F26F24.11"/>
    <property type="match status" value="1"/>
</dbReference>
<keyword evidence="3" id="KW-1185">Reference proteome</keyword>
<comment type="caution">
    <text evidence="2">The sequence shown here is derived from an EMBL/GenBank/DDBJ whole genome shotgun (WGS) entry which is preliminary data.</text>
</comment>
<dbReference type="EMBL" id="NQVE01000115">
    <property type="protein sequence ID" value="RAL47407.1"/>
    <property type="molecule type" value="Genomic_DNA"/>
</dbReference>
<reference evidence="2 3" key="1">
    <citation type="submission" date="2018-06" db="EMBL/GenBank/DDBJ databases">
        <title>The Genome of Cuscuta australis (Dodder) Provides Insight into the Evolution of Plant Parasitism.</title>
        <authorList>
            <person name="Liu H."/>
        </authorList>
    </citation>
    <scope>NUCLEOTIDE SEQUENCE [LARGE SCALE GENOMIC DNA]</scope>
    <source>
        <strain evidence="3">cv. Yunnan</strain>
        <tissue evidence="2">Vines</tissue>
    </source>
</reference>
<evidence type="ECO:0000313" key="2">
    <source>
        <dbReference type="EMBL" id="RAL47407.1"/>
    </source>
</evidence>
<dbReference type="PROSITE" id="PS00018">
    <property type="entry name" value="EF_HAND_1"/>
    <property type="match status" value="1"/>
</dbReference>
<evidence type="ECO:0000313" key="3">
    <source>
        <dbReference type="Proteomes" id="UP000249390"/>
    </source>
</evidence>
<sequence length="232" mass="25070">MADISFLSDSDDDVRAAADELLSQAMDHYVLEQVAAINCSGFADSPLPSHLESRFRKLKSFPSANPKPPNLAAPAPISSAVSQSAADPAKEDRFEGNKGPEKGSISDFVSSPPKLDLPERKFGSGSFSSSDSSASTDPPSPPAKTGCLWCSPRKKNKGKENRGAAGKRFLSDLNSFSEKKQEKMLKKAMKEGEKISREAEKIVKWAKQASARMEFAGLDEDDDDDVSGKELR</sequence>
<gene>
    <name evidence="2" type="ORF">DM860_013372</name>
</gene>